<sequence>MARPRKPARLKLDVDRGVWAIHDGDYKRRTSHGPGHRGEAEKELALYVIERDRQAEEEAVITPSDDDPTNQDPRLVSIATCLAFYGQAKEGTSNASLTGHHIANLLRHWGGKTLAQVKAASCRAYVEARCKERWRPPGAKGKGKLTKPTTAGRELQTLGAAIGHWHREFTLHAKPVVTLPPAGKPHVDWLTESEYARLLRVAQGWRWVSSDLATREPVWERARDTAFVTAWKAKAGDAYHHDDHLERFIEIGFYSGTRSGAILGLRWKRDRLDGWVDFNGVTLFRAGPEAPPSRKRQPPCRIPDRLLPRLLEWRKADLASGLAPTHVVHERGVSMERVDGAFGRAAALAGLDRREIDGSWRVGNEDEDDDLGMPTPHILRHTRATLMLQAGVPPARGRRVPRHDREDGPGDLRPHPFRVPEAGRRGVTDPGWKWDGNPLYGG</sequence>
<dbReference type="EMBL" id="LT962688">
    <property type="protein sequence ID" value="SOR30587.1"/>
    <property type="molecule type" value="Genomic_DNA"/>
</dbReference>
<dbReference type="GO" id="GO:0015074">
    <property type="term" value="P:DNA integration"/>
    <property type="evidence" value="ECO:0007669"/>
    <property type="project" value="InterPro"/>
</dbReference>
<organism evidence="3 4">
    <name type="scientific">Methylorubrum extorquens</name>
    <name type="common">Methylobacterium dichloromethanicum</name>
    <name type="synonym">Methylobacterium extorquens</name>
    <dbReference type="NCBI Taxonomy" id="408"/>
    <lineage>
        <taxon>Bacteria</taxon>
        <taxon>Pseudomonadati</taxon>
        <taxon>Pseudomonadota</taxon>
        <taxon>Alphaproteobacteria</taxon>
        <taxon>Hyphomicrobiales</taxon>
        <taxon>Methylobacteriaceae</taxon>
        <taxon>Methylorubrum</taxon>
    </lineage>
</organism>
<dbReference type="AlphaFoldDB" id="A0A2N9ATD2"/>
<dbReference type="Gene3D" id="1.10.443.10">
    <property type="entry name" value="Intergrase catalytic core"/>
    <property type="match status" value="1"/>
</dbReference>
<proteinExistence type="predicted"/>
<evidence type="ECO:0000313" key="3">
    <source>
        <dbReference type="EMBL" id="SOR30587.1"/>
    </source>
</evidence>
<feature type="region of interest" description="Disordered" evidence="2">
    <location>
        <begin position="393"/>
        <end position="442"/>
    </location>
</feature>
<dbReference type="GO" id="GO:0006310">
    <property type="term" value="P:DNA recombination"/>
    <property type="evidence" value="ECO:0007669"/>
    <property type="project" value="UniProtKB-KW"/>
</dbReference>
<dbReference type="Proteomes" id="UP000233769">
    <property type="component" value="Chromosome tk0001"/>
</dbReference>
<dbReference type="GO" id="GO:0003677">
    <property type="term" value="F:DNA binding"/>
    <property type="evidence" value="ECO:0007669"/>
    <property type="project" value="InterPro"/>
</dbReference>
<feature type="compositionally biased region" description="Basic and acidic residues" evidence="2">
    <location>
        <begin position="403"/>
        <end position="414"/>
    </location>
</feature>
<protein>
    <submittedName>
        <fullName evidence="3">Integrase family protein</fullName>
    </submittedName>
</protein>
<reference evidence="4" key="1">
    <citation type="submission" date="2017-10" db="EMBL/GenBank/DDBJ databases">
        <authorList>
            <person name="Regsiter A."/>
            <person name="William W."/>
        </authorList>
    </citation>
    <scope>NUCLEOTIDE SEQUENCE [LARGE SCALE GENOMIC DNA]</scope>
</reference>
<evidence type="ECO:0000256" key="2">
    <source>
        <dbReference type="SAM" id="MobiDB-lite"/>
    </source>
</evidence>
<name>A0A2N9ATD2_METEX</name>
<accession>A0A2N9ATD2</accession>
<dbReference type="InterPro" id="IPR013762">
    <property type="entry name" value="Integrase-like_cat_sf"/>
</dbReference>
<dbReference type="SUPFAM" id="SSF56349">
    <property type="entry name" value="DNA breaking-rejoining enzymes"/>
    <property type="match status" value="1"/>
</dbReference>
<evidence type="ECO:0000256" key="1">
    <source>
        <dbReference type="ARBA" id="ARBA00023172"/>
    </source>
</evidence>
<evidence type="ECO:0000313" key="4">
    <source>
        <dbReference type="Proteomes" id="UP000233769"/>
    </source>
</evidence>
<dbReference type="InterPro" id="IPR011010">
    <property type="entry name" value="DNA_brk_join_enz"/>
</dbReference>
<keyword evidence="1" id="KW-0233">DNA recombination</keyword>
<gene>
    <name evidence="3" type="ORF">TK0001_3985</name>
</gene>